<gene>
    <name evidence="1" type="ORF">PaecuDRAFT_1520</name>
</gene>
<dbReference type="EMBL" id="AEDD01000003">
    <property type="protein sequence ID" value="EFM11912.1"/>
    <property type="molecule type" value="Genomic_DNA"/>
</dbReference>
<evidence type="ECO:0008006" key="3">
    <source>
        <dbReference type="Google" id="ProtNLM"/>
    </source>
</evidence>
<dbReference type="eggNOG" id="ENOG50306ET">
    <property type="taxonomic scope" value="Bacteria"/>
</dbReference>
<keyword evidence="2" id="KW-1185">Reference proteome</keyword>
<dbReference type="OrthoDB" id="2882895at2"/>
<dbReference type="Gene3D" id="1.10.10.1150">
    <property type="entry name" value="Coenzyme PQQ synthesis protein D (PqqD)"/>
    <property type="match status" value="1"/>
</dbReference>
<dbReference type="Pfam" id="PF05402">
    <property type="entry name" value="PqqD"/>
    <property type="match status" value="1"/>
</dbReference>
<dbReference type="Proteomes" id="UP000005387">
    <property type="component" value="Unassembled WGS sequence"/>
</dbReference>
<reference evidence="1 2" key="1">
    <citation type="submission" date="2010-07" db="EMBL/GenBank/DDBJ databases">
        <title>The draft genome of Paenibacillus curdlanolyticus YK9.</title>
        <authorList>
            <consortium name="US DOE Joint Genome Institute (JGI-PGF)"/>
            <person name="Lucas S."/>
            <person name="Copeland A."/>
            <person name="Lapidus A."/>
            <person name="Cheng J.-F."/>
            <person name="Bruce D."/>
            <person name="Goodwin L."/>
            <person name="Pitluck S."/>
            <person name="Land M.L."/>
            <person name="Hauser L."/>
            <person name="Chang Y.-J."/>
            <person name="Jeffries C."/>
            <person name="Anderson I.J."/>
            <person name="Johnson E."/>
            <person name="Loganathan U."/>
            <person name="Mulhopadhyay B."/>
            <person name="Kyrpides N."/>
            <person name="Woyke T.J."/>
        </authorList>
    </citation>
    <scope>NUCLEOTIDE SEQUENCE [LARGE SCALE GENOMIC DNA]</scope>
    <source>
        <strain evidence="1 2">YK9</strain>
    </source>
</reference>
<dbReference type="InterPro" id="IPR041881">
    <property type="entry name" value="PqqD_sf"/>
</dbReference>
<protein>
    <recommendedName>
        <fullName evidence="3">Coenzyme PQQ synthesis D</fullName>
    </recommendedName>
</protein>
<proteinExistence type="predicted"/>
<dbReference type="STRING" id="717606.PaecuDRAFT_1520"/>
<dbReference type="InterPro" id="IPR008792">
    <property type="entry name" value="PQQD"/>
</dbReference>
<evidence type="ECO:0000313" key="2">
    <source>
        <dbReference type="Proteomes" id="UP000005387"/>
    </source>
</evidence>
<sequence>MTKLQHQTLKRQENIETAELDGEWVLLNIETHSITKLNELGGSIWTLLEKYPTIPELTDQIVAEYGVDRTMVEQDIHLFVTELIGVGLLQYA</sequence>
<dbReference type="AlphaFoldDB" id="E0I796"/>
<accession>E0I796</accession>
<organism evidence="1 2">
    <name type="scientific">Paenibacillus curdlanolyticus YK9</name>
    <dbReference type="NCBI Taxonomy" id="717606"/>
    <lineage>
        <taxon>Bacteria</taxon>
        <taxon>Bacillati</taxon>
        <taxon>Bacillota</taxon>
        <taxon>Bacilli</taxon>
        <taxon>Bacillales</taxon>
        <taxon>Paenibacillaceae</taxon>
        <taxon>Paenibacillus</taxon>
    </lineage>
</organism>
<name>E0I796_9BACL</name>
<evidence type="ECO:0000313" key="1">
    <source>
        <dbReference type="EMBL" id="EFM11912.1"/>
    </source>
</evidence>
<dbReference type="RefSeq" id="WP_006037531.1">
    <property type="nucleotide sequence ID" value="NZ_AEDD01000003.1"/>
</dbReference>